<dbReference type="EC" id="5.5.1.2" evidence="3"/>
<evidence type="ECO:0000256" key="1">
    <source>
        <dbReference type="ARBA" id="ARBA00034772"/>
    </source>
</evidence>
<dbReference type="PANTHER" id="PTHR43172">
    <property type="entry name" value="ADENYLOSUCCINATE LYASE"/>
    <property type="match status" value="1"/>
</dbReference>
<dbReference type="NCBIfam" id="NF004631">
    <property type="entry name" value="PRK05975.1"/>
    <property type="match status" value="1"/>
</dbReference>
<keyword evidence="4" id="KW-1185">Reference proteome</keyword>
<dbReference type="InterPro" id="IPR022761">
    <property type="entry name" value="Fumarate_lyase_N"/>
</dbReference>
<comment type="similarity">
    <text evidence="1">Belongs to the class-II fumarase/aspartase family.</text>
</comment>
<organism evidence="3 4">
    <name type="scientific">Tianweitania sediminis</name>
    <dbReference type="NCBI Taxonomy" id="1502156"/>
    <lineage>
        <taxon>Bacteria</taxon>
        <taxon>Pseudomonadati</taxon>
        <taxon>Pseudomonadota</taxon>
        <taxon>Alphaproteobacteria</taxon>
        <taxon>Hyphomicrobiales</taxon>
        <taxon>Phyllobacteriaceae</taxon>
        <taxon>Tianweitania</taxon>
    </lineage>
</organism>
<dbReference type="GO" id="GO:0047472">
    <property type="term" value="F:3-carboxy-cis,cis-muconate cycloisomerase activity"/>
    <property type="evidence" value="ECO:0007669"/>
    <property type="project" value="UniProtKB-EC"/>
</dbReference>
<sequence length="344" mass="36288">MGGLADALIRDDEVAAHFSEEAEIAAMLRVEVALARAQAGLGIIERQAAEDIAEVSATLRPDLAAIRSGMARDGVPVPALVKALRSALGEPYGADVHKGATSQDIIDTGLMLRLQTVFGLFEERLDSVIRLIDETALDQGLTSLMAHTRMQAALPFTGADKLATWRQPLQSHRARLIQLRQDLPIQLGGPIGTGGSFGTQYRRLRADLAQALALRDAAPWHSDRTVVLDAAQAFATLTGTMGKIGQDLGLMAQAGTVALAGGGTSSAMAHKQNPVGAELLVTLARLNAGLLGTVAQSMVHENERSGAAWTLEWLVLPQMACAAGSALLRAQQVLSGLQFRATRG</sequence>
<dbReference type="PANTHER" id="PTHR43172:SF2">
    <property type="entry name" value="ADENYLOSUCCINATE LYASE C-TERMINAL DOMAIN-CONTAINING PROTEIN"/>
    <property type="match status" value="1"/>
</dbReference>
<dbReference type="PRINTS" id="PR00149">
    <property type="entry name" value="FUMRATELYASE"/>
</dbReference>
<dbReference type="AlphaFoldDB" id="A0A8J7R6C2"/>
<dbReference type="Proteomes" id="UP000666240">
    <property type="component" value="Unassembled WGS sequence"/>
</dbReference>
<keyword evidence="3" id="KW-0413">Isomerase</keyword>
<proteinExistence type="inferred from homology"/>
<protein>
    <submittedName>
        <fullName evidence="3">3-carboxy-cis,cis-muconate cycloisomerase</fullName>
        <ecNumber evidence="3">5.5.1.2</ecNumber>
    </submittedName>
</protein>
<evidence type="ECO:0000313" key="3">
    <source>
        <dbReference type="EMBL" id="MBP0438687.1"/>
    </source>
</evidence>
<dbReference type="InterPro" id="IPR000362">
    <property type="entry name" value="Fumarate_lyase_fam"/>
</dbReference>
<dbReference type="SUPFAM" id="SSF48557">
    <property type="entry name" value="L-aspartase-like"/>
    <property type="match status" value="1"/>
</dbReference>
<name>A0A8J7R6C2_9HYPH</name>
<dbReference type="Pfam" id="PF00206">
    <property type="entry name" value="Lyase_1"/>
    <property type="match status" value="1"/>
</dbReference>
<gene>
    <name evidence="3" type="ORF">J5Y06_08510</name>
</gene>
<dbReference type="EMBL" id="JAGIYY010000002">
    <property type="protein sequence ID" value="MBP0438687.1"/>
    <property type="molecule type" value="Genomic_DNA"/>
</dbReference>
<evidence type="ECO:0000259" key="2">
    <source>
        <dbReference type="Pfam" id="PF00206"/>
    </source>
</evidence>
<reference evidence="3" key="1">
    <citation type="submission" date="2021-03" db="EMBL/GenBank/DDBJ databases">
        <title>Genome sequencing and assembly of Tianweitania sediminis.</title>
        <authorList>
            <person name="Chhetri G."/>
        </authorList>
    </citation>
    <scope>NUCLEOTIDE SEQUENCE</scope>
    <source>
        <strain evidence="3">Z8</strain>
    </source>
</reference>
<dbReference type="InterPro" id="IPR008948">
    <property type="entry name" value="L-Aspartase-like"/>
</dbReference>
<accession>A0A8J7R6C2</accession>
<dbReference type="Gene3D" id="1.20.200.10">
    <property type="entry name" value="Fumarase/aspartase (Central domain)"/>
    <property type="match status" value="1"/>
</dbReference>
<evidence type="ECO:0000313" key="4">
    <source>
        <dbReference type="Proteomes" id="UP000666240"/>
    </source>
</evidence>
<feature type="domain" description="Fumarate lyase N-terminal" evidence="2">
    <location>
        <begin position="12"/>
        <end position="283"/>
    </location>
</feature>
<comment type="caution">
    <text evidence="3">The sequence shown here is derived from an EMBL/GenBank/DDBJ whole genome shotgun (WGS) entry which is preliminary data.</text>
</comment>